<name>A0AAI9UGA6_9PEZI</name>
<organism evidence="2 3">
    <name type="scientific">Colletotrichum melonis</name>
    <dbReference type="NCBI Taxonomy" id="1209925"/>
    <lineage>
        <taxon>Eukaryota</taxon>
        <taxon>Fungi</taxon>
        <taxon>Dikarya</taxon>
        <taxon>Ascomycota</taxon>
        <taxon>Pezizomycotina</taxon>
        <taxon>Sordariomycetes</taxon>
        <taxon>Hypocreomycetidae</taxon>
        <taxon>Glomerellales</taxon>
        <taxon>Glomerellaceae</taxon>
        <taxon>Colletotrichum</taxon>
        <taxon>Colletotrichum acutatum species complex</taxon>
    </lineage>
</organism>
<keyword evidence="3" id="KW-1185">Reference proteome</keyword>
<proteinExistence type="predicted"/>
<reference evidence="2 3" key="1">
    <citation type="submission" date="2016-10" db="EMBL/GenBank/DDBJ databases">
        <title>The genome sequence of Colletotrichum fioriniae PJ7.</title>
        <authorList>
            <person name="Baroncelli R."/>
        </authorList>
    </citation>
    <scope>NUCLEOTIDE SEQUENCE [LARGE SCALE GENOMIC DNA]</scope>
    <source>
        <strain evidence="2">Col 31</strain>
    </source>
</reference>
<evidence type="ECO:0000313" key="2">
    <source>
        <dbReference type="EMBL" id="KAK1456497.1"/>
    </source>
</evidence>
<protein>
    <submittedName>
        <fullName evidence="2">Uncharacterized protein</fullName>
    </submittedName>
</protein>
<dbReference type="Proteomes" id="UP001239795">
    <property type="component" value="Unassembled WGS sequence"/>
</dbReference>
<sequence length="622" mass="70357">MVLNAETVKTDRVNKVRVGAYDQVFALTQWIVNNGLEQNWLELMSEEDSELKEERSFSQSGAGEIYGAKIGAPRIVVQTGFEEDLSGVLYLMCFDTGTFELTSNVLGPDGKPKKNARGKVETETAEYSMEGWRIAFSMQLGMTVLERSDDKFKKLGIKPGEYSLNELQAKFDTAEFEPKHCVFGDRVWDDFTGTEKDSFEFVITRIKRDLLGCMKKCSTMGYCLAETGEREEKKPELTFKPNAIQYQTYPWIDPNGINFQPSSGIKGNQRLNYLLYCETTGDRELPPINDRMIPRNGNWTDGRLDNMPDEAQPESTEFGAFHMTRRNFFDGYLLKKLRVLNHVLNPSLTRADVKVDDWSSPWCAWDCDLLVGDLRGRSKDDPFYDFKPVAGSSPLRWEFRTSNQGREGYDESGHNGWSAKVWGNASCDTLNTISFVPGSDLITVEGRSTVDFYFKYWEYKVIGSNIDRTERLKWTVSWKFLLDLEAVDDGGLQIKSTFEGPTTNTTLEQISTLESYRTYTENAFNVAISNMSNLRQELAEDLAGKQGLVLPAGGVFFFKNPILGHEGDLICSVAYSKVQPKVMFNPNDKTPINEDGKERTSYDTRFKQPAPTPATGGGFNVK</sequence>
<dbReference type="AlphaFoldDB" id="A0AAI9UGA6"/>
<gene>
    <name evidence="2" type="ORF">CMEL01_16401</name>
</gene>
<feature type="compositionally biased region" description="Basic and acidic residues" evidence="1">
    <location>
        <begin position="591"/>
        <end position="606"/>
    </location>
</feature>
<comment type="caution">
    <text evidence="2">The sequence shown here is derived from an EMBL/GenBank/DDBJ whole genome shotgun (WGS) entry which is preliminary data.</text>
</comment>
<feature type="region of interest" description="Disordered" evidence="1">
    <location>
        <begin position="586"/>
        <end position="622"/>
    </location>
</feature>
<evidence type="ECO:0000256" key="1">
    <source>
        <dbReference type="SAM" id="MobiDB-lite"/>
    </source>
</evidence>
<accession>A0AAI9UGA6</accession>
<evidence type="ECO:0000313" key="3">
    <source>
        <dbReference type="Proteomes" id="UP001239795"/>
    </source>
</evidence>
<dbReference type="EMBL" id="MLGG01000020">
    <property type="protein sequence ID" value="KAK1456497.1"/>
    <property type="molecule type" value="Genomic_DNA"/>
</dbReference>